<dbReference type="PROSITE" id="PS50056">
    <property type="entry name" value="TYR_PHOSPHATASE_2"/>
    <property type="match status" value="2"/>
</dbReference>
<dbReference type="PROSITE" id="PS50055">
    <property type="entry name" value="TYR_PHOSPHATASE_PTP"/>
    <property type="match status" value="2"/>
</dbReference>
<accession>A0A4S2MBI4</accession>
<evidence type="ECO:0000256" key="6">
    <source>
        <dbReference type="ARBA" id="ARBA00023136"/>
    </source>
</evidence>
<dbReference type="CDD" id="cd00063">
    <property type="entry name" value="FN3"/>
    <property type="match status" value="2"/>
</dbReference>
<evidence type="ECO:0000256" key="4">
    <source>
        <dbReference type="ARBA" id="ARBA00022801"/>
    </source>
</evidence>
<sequence>MLYLCLWCILVSVKASQTARFIHDGSPLLGPPRQLTLTIACDPKRPCITANWLPPRMASALDTESNASTGQSVSGILVAYRVRYVLVEPLDIINNESPSSSNGQPYLRMIEKNVTRLHFQTTAGEHLFGVKYEFRVAAVSNTGIGPEVSDRIAVPEAAPSDAPDNFRILRGDETTIHLVWGAPSFQYRNGRVTHYQVRCYIVGSEEATEKLHNVHANELVLADLPAATHACFVRAWTKAGSGPWSNRVLFRTHTKAADPPPPANVQGFRVNPTKILVRWQHPSSEVTISHYVVYYKIEYNGSGKPAGWTGQVKERLATSADLDNLHSDSTYAIRMSSVDTRGHEGPTSTTLLVKPLADIGMKSNYSATRLLDFQENVDLTSGRTFKIPDYYAVRNLKCAKEGMDNVGLEWIPPAEANHLVEYEIQYTGRKEYFTSLGILKSVHLSEGRHRQSPLKSEAFKPSTWPLDGLIGVDNKPELQHFQLERLEPNSQYEFIVRPVYAVDRAMHSTERQEGVSVTVICHTEWTRPKFIRAPDLEMVHMAPVDSPTSAILIELRIFRVSEENGPIHEYFIIAAQERCSPTSEHDVLRDPDLYTLAELSQSARQALTDGPYLAIFSTTSSLFKPNQEVSIVMLGTEQLSRLRRLAELPINNSSMREVRGTETAETYSEMLRAVNKPIEAHCIYRVASRVCSRYPDGQRLCATSNWSKPISPMGNSNPQSLVMEAVPPSAPVSGTSAWSLKNPPKITVLLISLTCGLIFFAMLSVVLGCLLKHRKRQMTERHVLGSATQWDARICEDISKSFIADERLKPYISALAEKHGCAPFHEQPSGYMLARSSSGFHSPSESSLGLSGLKALYPSPGGLATGMVVSTSMNAPSLRSADIEATPNASMTNEVIHAPRLLSMKNSTQQSTQGTGLSMNTSERFGGQDLVGIGVGMKTLLGNSSSFTGRLPIPIDQFVDFVCHTKHDHSSVFQDEFQMIERNAAAMCYSTLNGLLDRNKEKNRCASILPFDHNRVILQTPTGGCYSDYINASFIDGRQKAKTYIATQAPLVDTMDAFWSMVWNQNSIIIVTLTDLIEQAERRCDQYWPNTGSYQYGDITVTQLETTDLAYYVVRTFVVQKSGCMERRKIWQMQYTNWSENPIPTQSVTFMMFIRRVGAVNPHEHGPIIVHCSLGTGRSGLFIALDILLEQIKLEQSVDVFGLVNRLRTQRMRLVESAEQYELIYRTIMDAILDGNTEVFARNLGSHVEHLNSIQMNNHLINKTSGLTHRELGYTGFQLEFRKLNSSAPSPSASTPASSPISLASGTHFRYTSGHKTMIPSEVANLSINQCKNRIISIVPFEWNRVQLCPIRGVDGSDYINASFVDGYRDKKAYIACQAPTASTVEDFWRMVWEYKSECIVMMCNLKEGGCVKCFKYWPSEKASRYQFFVVDPTTEYNAAGHVVREFKITDARDGESRIVRQMQFTRWPENGVPPSGDSLISLIGQVQKLKAQSGHDGPITVHCSSGAGRTGVFITLCNVLERLRQESVVDMYQTVKLLRQQRVGMVQTEEQYRFCYLVALEYLSSFDLCTQPNSSIPLPAIGSPFVPHKLRCNTKQVHSHATGQHHKGSDQPGLKSLFDLYDDSEPTACIF</sequence>
<keyword evidence="3 8" id="KW-0732">Signal</keyword>
<dbReference type="FunFam" id="3.90.190.10:FF:000102">
    <property type="entry name" value="Receptor-type tyrosine-protein phosphatase"/>
    <property type="match status" value="2"/>
</dbReference>
<dbReference type="Proteomes" id="UP000308267">
    <property type="component" value="Unassembled WGS sequence"/>
</dbReference>
<dbReference type="InterPro" id="IPR016130">
    <property type="entry name" value="Tyr_Pase_AS"/>
</dbReference>
<feature type="chain" id="PRO_5020584101" description="protein-tyrosine-phosphatase" evidence="8">
    <location>
        <begin position="16"/>
        <end position="1632"/>
    </location>
</feature>
<dbReference type="Gene3D" id="2.60.40.10">
    <property type="entry name" value="Immunoglobulins"/>
    <property type="match status" value="3"/>
</dbReference>
<dbReference type="InterPro" id="IPR000387">
    <property type="entry name" value="Tyr_Pase_dom"/>
</dbReference>
<dbReference type="EMBL" id="SJOL01004547">
    <property type="protein sequence ID" value="TGZ71507.1"/>
    <property type="molecule type" value="Genomic_DNA"/>
</dbReference>
<evidence type="ECO:0000256" key="1">
    <source>
        <dbReference type="ARBA" id="ARBA00004167"/>
    </source>
</evidence>
<dbReference type="PROSITE" id="PS50853">
    <property type="entry name" value="FN3"/>
    <property type="match status" value="2"/>
</dbReference>
<keyword evidence="4" id="KW-0378">Hydrolase</keyword>
<dbReference type="PANTHER" id="PTHR19134">
    <property type="entry name" value="RECEPTOR-TYPE TYROSINE-PROTEIN PHOSPHATASE"/>
    <property type="match status" value="1"/>
</dbReference>
<dbReference type="InterPro" id="IPR003595">
    <property type="entry name" value="Tyr_Pase_cat"/>
</dbReference>
<dbReference type="SMART" id="SM00404">
    <property type="entry name" value="PTPc_motif"/>
    <property type="match status" value="2"/>
</dbReference>
<dbReference type="GO" id="GO:0016020">
    <property type="term" value="C:membrane"/>
    <property type="evidence" value="ECO:0007669"/>
    <property type="project" value="UniProtKB-SubCell"/>
</dbReference>
<dbReference type="PANTHER" id="PTHR19134:SF559">
    <property type="entry name" value="TYROSINE-PROTEIN PHOSPHATASE DOMAIN-CONTAINING PROTEIN"/>
    <property type="match status" value="1"/>
</dbReference>
<feature type="domain" description="Fibronectin type-III" evidence="11">
    <location>
        <begin position="162"/>
        <end position="257"/>
    </location>
</feature>
<dbReference type="SUPFAM" id="SSF52799">
    <property type="entry name" value="(Phosphotyrosine protein) phosphatases II"/>
    <property type="match status" value="2"/>
</dbReference>
<dbReference type="GO" id="GO:0004725">
    <property type="term" value="F:protein tyrosine phosphatase activity"/>
    <property type="evidence" value="ECO:0007669"/>
    <property type="project" value="UniProtKB-EC"/>
</dbReference>
<evidence type="ECO:0000256" key="8">
    <source>
        <dbReference type="SAM" id="SignalP"/>
    </source>
</evidence>
<evidence type="ECO:0000259" key="10">
    <source>
        <dbReference type="PROSITE" id="PS50056"/>
    </source>
</evidence>
<comment type="catalytic activity">
    <reaction evidence="7">
        <text>O-phospho-L-tyrosyl-[protein] + H2O = L-tyrosyl-[protein] + phosphate</text>
        <dbReference type="Rhea" id="RHEA:10684"/>
        <dbReference type="Rhea" id="RHEA-COMP:10136"/>
        <dbReference type="Rhea" id="RHEA-COMP:20101"/>
        <dbReference type="ChEBI" id="CHEBI:15377"/>
        <dbReference type="ChEBI" id="CHEBI:43474"/>
        <dbReference type="ChEBI" id="CHEBI:46858"/>
        <dbReference type="ChEBI" id="CHEBI:61978"/>
        <dbReference type="EC" id="3.1.3.48"/>
    </reaction>
</comment>
<name>A0A4S2MBI4_OPIFE</name>
<dbReference type="InterPro" id="IPR003961">
    <property type="entry name" value="FN3_dom"/>
</dbReference>
<reference evidence="12 13" key="1">
    <citation type="journal article" date="2019" name="BMC Genomics">
        <title>New insights from Opisthorchis felineus genome: update on genomics of the epidemiologically important liver flukes.</title>
        <authorList>
            <person name="Ershov N.I."/>
            <person name="Mordvinov V.A."/>
            <person name="Prokhortchouk E.B."/>
            <person name="Pakharukova M.Y."/>
            <person name="Gunbin K.V."/>
            <person name="Ustyantsev K."/>
            <person name="Genaev M.A."/>
            <person name="Blinov A.G."/>
            <person name="Mazur A."/>
            <person name="Boulygina E."/>
            <person name="Tsygankova S."/>
            <person name="Khrameeva E."/>
            <person name="Chekanov N."/>
            <person name="Fan G."/>
            <person name="Xiao A."/>
            <person name="Zhang H."/>
            <person name="Xu X."/>
            <person name="Yang H."/>
            <person name="Solovyev V."/>
            <person name="Lee S.M."/>
            <person name="Liu X."/>
            <person name="Afonnikov D.A."/>
            <person name="Skryabin K.G."/>
        </authorList>
    </citation>
    <scope>NUCLEOTIDE SEQUENCE [LARGE SCALE GENOMIC DNA]</scope>
    <source>
        <strain evidence="12">AK-0245</strain>
        <tissue evidence="12">Whole organism</tissue>
    </source>
</reference>
<dbReference type="SMART" id="SM00060">
    <property type="entry name" value="FN3"/>
    <property type="match status" value="4"/>
</dbReference>
<dbReference type="Pfam" id="PF00041">
    <property type="entry name" value="fn3"/>
    <property type="match status" value="1"/>
</dbReference>
<protein>
    <recommendedName>
        <fullName evidence="2">protein-tyrosine-phosphatase</fullName>
        <ecNumber evidence="2">3.1.3.48</ecNumber>
    </recommendedName>
</protein>
<feature type="domain" description="Tyrosine-protein phosphatase" evidence="9">
    <location>
        <begin position="1277"/>
        <end position="1563"/>
    </location>
</feature>
<dbReference type="InterPro" id="IPR029021">
    <property type="entry name" value="Prot-tyrosine_phosphatase-like"/>
</dbReference>
<dbReference type="InterPro" id="IPR050348">
    <property type="entry name" value="Protein-Tyr_Phosphatase"/>
</dbReference>
<dbReference type="Gene3D" id="3.90.190.10">
    <property type="entry name" value="Protein tyrosine phosphatase superfamily"/>
    <property type="match status" value="2"/>
</dbReference>
<organism evidence="12 13">
    <name type="scientific">Opisthorchis felineus</name>
    <dbReference type="NCBI Taxonomy" id="147828"/>
    <lineage>
        <taxon>Eukaryota</taxon>
        <taxon>Metazoa</taxon>
        <taxon>Spiralia</taxon>
        <taxon>Lophotrochozoa</taxon>
        <taxon>Platyhelminthes</taxon>
        <taxon>Trematoda</taxon>
        <taxon>Digenea</taxon>
        <taxon>Opisthorchiida</taxon>
        <taxon>Opisthorchiata</taxon>
        <taxon>Opisthorchiidae</taxon>
        <taxon>Opisthorchis</taxon>
    </lineage>
</organism>
<comment type="caution">
    <text evidence="12">The sequence shown here is derived from an EMBL/GenBank/DDBJ whole genome shotgun (WGS) entry which is preliminary data.</text>
</comment>
<evidence type="ECO:0000256" key="5">
    <source>
        <dbReference type="ARBA" id="ARBA00022912"/>
    </source>
</evidence>
<dbReference type="STRING" id="147828.A0A4S2MBI4"/>
<dbReference type="SUPFAM" id="SSF49265">
    <property type="entry name" value="Fibronectin type III"/>
    <property type="match status" value="2"/>
</dbReference>
<dbReference type="OrthoDB" id="10253954at2759"/>
<dbReference type="EC" id="3.1.3.48" evidence="2"/>
<dbReference type="Pfam" id="PF00102">
    <property type="entry name" value="Y_phosphatase"/>
    <property type="match status" value="2"/>
</dbReference>
<evidence type="ECO:0000313" key="13">
    <source>
        <dbReference type="Proteomes" id="UP000308267"/>
    </source>
</evidence>
<evidence type="ECO:0000313" key="12">
    <source>
        <dbReference type="EMBL" id="TGZ71507.1"/>
    </source>
</evidence>
<feature type="domain" description="Tyrosine-protein phosphatase" evidence="9">
    <location>
        <begin position="973"/>
        <end position="1231"/>
    </location>
</feature>
<feature type="domain" description="Tyrosine specific protein phosphatases" evidence="10">
    <location>
        <begin position="1478"/>
        <end position="1554"/>
    </location>
</feature>
<dbReference type="InterPro" id="IPR000242">
    <property type="entry name" value="PTP_cat"/>
</dbReference>
<dbReference type="SMART" id="SM00194">
    <property type="entry name" value="PTPc"/>
    <property type="match status" value="2"/>
</dbReference>
<keyword evidence="13" id="KW-1185">Reference proteome</keyword>
<dbReference type="PROSITE" id="PS00383">
    <property type="entry name" value="TYR_PHOSPHATASE_1"/>
    <property type="match status" value="2"/>
</dbReference>
<evidence type="ECO:0000259" key="11">
    <source>
        <dbReference type="PROSITE" id="PS50853"/>
    </source>
</evidence>
<keyword evidence="5" id="KW-0904">Protein phosphatase</keyword>
<gene>
    <name evidence="12" type="ORF">CRM22_002593</name>
</gene>
<feature type="domain" description="Tyrosine specific protein phosphatases" evidence="10">
    <location>
        <begin position="1148"/>
        <end position="1222"/>
    </location>
</feature>
<dbReference type="PRINTS" id="PR00700">
    <property type="entry name" value="PRTYPHPHTASE"/>
</dbReference>
<feature type="domain" description="Fibronectin type-III" evidence="11">
    <location>
        <begin position="261"/>
        <end position="358"/>
    </location>
</feature>
<proteinExistence type="predicted"/>
<dbReference type="InterPro" id="IPR013783">
    <property type="entry name" value="Ig-like_fold"/>
</dbReference>
<evidence type="ECO:0000256" key="7">
    <source>
        <dbReference type="ARBA" id="ARBA00051722"/>
    </source>
</evidence>
<evidence type="ECO:0000259" key="9">
    <source>
        <dbReference type="PROSITE" id="PS50055"/>
    </source>
</evidence>
<keyword evidence="6" id="KW-0472">Membrane</keyword>
<feature type="signal peptide" evidence="8">
    <location>
        <begin position="1"/>
        <end position="15"/>
    </location>
</feature>
<evidence type="ECO:0000256" key="3">
    <source>
        <dbReference type="ARBA" id="ARBA00022729"/>
    </source>
</evidence>
<dbReference type="InterPro" id="IPR036116">
    <property type="entry name" value="FN3_sf"/>
</dbReference>
<comment type="subcellular location">
    <subcellularLocation>
        <location evidence="1">Membrane</location>
        <topology evidence="1">Single-pass membrane protein</topology>
    </subcellularLocation>
</comment>
<evidence type="ECO:0000256" key="2">
    <source>
        <dbReference type="ARBA" id="ARBA00013064"/>
    </source>
</evidence>